<keyword evidence="3" id="KW-1185">Reference proteome</keyword>
<dbReference type="EMBL" id="LUGG01000019">
    <property type="protein sequence ID" value="OBZ68870.1"/>
    <property type="molecule type" value="Genomic_DNA"/>
</dbReference>
<evidence type="ECO:0000256" key="1">
    <source>
        <dbReference type="SAM" id="MobiDB-lite"/>
    </source>
</evidence>
<name>A0A1C7LVZ6_GRIFR</name>
<accession>A0A1C7LVZ6</accession>
<evidence type="ECO:0000313" key="2">
    <source>
        <dbReference type="EMBL" id="OBZ68870.1"/>
    </source>
</evidence>
<comment type="caution">
    <text evidence="2">The sequence shown here is derived from an EMBL/GenBank/DDBJ whole genome shotgun (WGS) entry which is preliminary data.</text>
</comment>
<protein>
    <submittedName>
        <fullName evidence="2">Uncharacterized protein</fullName>
    </submittedName>
</protein>
<dbReference type="Proteomes" id="UP000092993">
    <property type="component" value="Unassembled WGS sequence"/>
</dbReference>
<proteinExistence type="predicted"/>
<organism evidence="2 3">
    <name type="scientific">Grifola frondosa</name>
    <name type="common">Maitake</name>
    <name type="synonym">Polyporus frondosus</name>
    <dbReference type="NCBI Taxonomy" id="5627"/>
    <lineage>
        <taxon>Eukaryota</taxon>
        <taxon>Fungi</taxon>
        <taxon>Dikarya</taxon>
        <taxon>Basidiomycota</taxon>
        <taxon>Agaricomycotina</taxon>
        <taxon>Agaricomycetes</taxon>
        <taxon>Polyporales</taxon>
        <taxon>Grifolaceae</taxon>
        <taxon>Grifola</taxon>
    </lineage>
</organism>
<sequence length="146" mass="15808">MATIYSAGELVELPPPAVTASATIRSSAYLAGHESRRTSILPAVYSPDAWTPSHIRSRTRSSMSMHSSAEQSDNVPRAPTCPLPSSPLPSPMPATFDHLRVLPVDVGLGTRVSEFSMNGFSEETIEAFRIFPQPGQQPNQRLSDSE</sequence>
<dbReference type="OrthoDB" id="3266941at2759"/>
<dbReference type="AlphaFoldDB" id="A0A1C7LVZ6"/>
<feature type="compositionally biased region" description="Pro residues" evidence="1">
    <location>
        <begin position="79"/>
        <end position="90"/>
    </location>
</feature>
<gene>
    <name evidence="2" type="ORF">A0H81_11042</name>
</gene>
<evidence type="ECO:0000313" key="3">
    <source>
        <dbReference type="Proteomes" id="UP000092993"/>
    </source>
</evidence>
<feature type="region of interest" description="Disordered" evidence="1">
    <location>
        <begin position="48"/>
        <end position="90"/>
    </location>
</feature>
<reference evidence="2 3" key="1">
    <citation type="submission" date="2016-03" db="EMBL/GenBank/DDBJ databases">
        <title>Whole genome sequencing of Grifola frondosa 9006-11.</title>
        <authorList>
            <person name="Min B."/>
            <person name="Park H."/>
            <person name="Kim J.-G."/>
            <person name="Cho H."/>
            <person name="Oh Y.-L."/>
            <person name="Kong W.-S."/>
            <person name="Choi I.-G."/>
        </authorList>
    </citation>
    <scope>NUCLEOTIDE SEQUENCE [LARGE SCALE GENOMIC DNA]</scope>
    <source>
        <strain evidence="2 3">9006-11</strain>
    </source>
</reference>